<protein>
    <submittedName>
        <fullName evidence="1">Uncharacterized protein</fullName>
    </submittedName>
</protein>
<comment type="caution">
    <text evidence="1">The sequence shown here is derived from an EMBL/GenBank/DDBJ whole genome shotgun (WGS) entry which is preliminary data.</text>
</comment>
<gene>
    <name evidence="1" type="ORF">KY290_022327</name>
</gene>
<sequence length="90" mass="10157">MGVWEDGQGQYCNFKFTPSAILHYNTRLAFNYHLSIIPETDKFLFICTSNHSISSISSLSKGLIFGEVLANEFHISLLLYAMALCALKYT</sequence>
<dbReference type="EMBL" id="JAIVGD010000015">
    <property type="protein sequence ID" value="KAH0758834.1"/>
    <property type="molecule type" value="Genomic_DNA"/>
</dbReference>
<evidence type="ECO:0000313" key="2">
    <source>
        <dbReference type="Proteomes" id="UP000826656"/>
    </source>
</evidence>
<organism evidence="1 2">
    <name type="scientific">Solanum tuberosum</name>
    <name type="common">Potato</name>
    <dbReference type="NCBI Taxonomy" id="4113"/>
    <lineage>
        <taxon>Eukaryota</taxon>
        <taxon>Viridiplantae</taxon>
        <taxon>Streptophyta</taxon>
        <taxon>Embryophyta</taxon>
        <taxon>Tracheophyta</taxon>
        <taxon>Spermatophyta</taxon>
        <taxon>Magnoliopsida</taxon>
        <taxon>eudicotyledons</taxon>
        <taxon>Gunneridae</taxon>
        <taxon>Pentapetalae</taxon>
        <taxon>asterids</taxon>
        <taxon>lamiids</taxon>
        <taxon>Solanales</taxon>
        <taxon>Solanaceae</taxon>
        <taxon>Solanoideae</taxon>
        <taxon>Solaneae</taxon>
        <taxon>Solanum</taxon>
    </lineage>
</organism>
<evidence type="ECO:0000313" key="1">
    <source>
        <dbReference type="EMBL" id="KAH0758834.1"/>
    </source>
</evidence>
<dbReference type="Proteomes" id="UP000826656">
    <property type="component" value="Unassembled WGS sequence"/>
</dbReference>
<accession>A0ABQ7V410</accession>
<reference evidence="1 2" key="1">
    <citation type="journal article" date="2021" name="bioRxiv">
        <title>Chromosome-scale and haplotype-resolved genome assembly of a tetraploid potato cultivar.</title>
        <authorList>
            <person name="Sun H."/>
            <person name="Jiao W.-B."/>
            <person name="Krause K."/>
            <person name="Campoy J.A."/>
            <person name="Goel M."/>
            <person name="Folz-Donahue K."/>
            <person name="Kukat C."/>
            <person name="Huettel B."/>
            <person name="Schneeberger K."/>
        </authorList>
    </citation>
    <scope>NUCLEOTIDE SEQUENCE [LARGE SCALE GENOMIC DNA]</scope>
    <source>
        <strain evidence="1">SolTubOtavaFocal</strain>
        <tissue evidence="1">Leaves</tissue>
    </source>
</reference>
<name>A0ABQ7V410_SOLTU</name>
<proteinExistence type="predicted"/>
<keyword evidence="2" id="KW-1185">Reference proteome</keyword>